<dbReference type="InterPro" id="IPR036352">
    <property type="entry name" value="Semap_dom_sf"/>
</dbReference>
<dbReference type="InParanoid" id="A0A1V9XCB4"/>
<dbReference type="GO" id="GO:0030334">
    <property type="term" value="P:regulation of cell migration"/>
    <property type="evidence" value="ECO:0007669"/>
    <property type="project" value="TreeGrafter"/>
</dbReference>
<evidence type="ECO:0000313" key="3">
    <source>
        <dbReference type="EMBL" id="OQR71031.1"/>
    </source>
</evidence>
<accession>A0A1V9XCB4</accession>
<keyword evidence="4" id="KW-1185">Reference proteome</keyword>
<dbReference type="InterPro" id="IPR015943">
    <property type="entry name" value="WD40/YVTN_repeat-like_dom_sf"/>
</dbReference>
<dbReference type="Gene3D" id="2.130.10.10">
    <property type="entry name" value="YVTN repeat-like/Quinoprotein amine dehydrogenase"/>
    <property type="match status" value="1"/>
</dbReference>
<sequence length="232" mass="26364">MEILQKDLDDALNSNKSLAFTNYRGKAHHLEIKNNLQPFTIKYLHAFEYNSFAFVVTVQPVVSNNVKKSLRSPVFETRVGRLCLDDDSMRSYTELTISCKTAKNVFDVAVHAKHTTHMSRQKLLVTMGRAREHESQVDPEMPSALCVFDVEELSNEFSRVARQCADGVSTDLARQSVYYQNANVEAPLSCQKSNVEYSECAMVENRFIIGCQLVYGRCSTLNIISVREVMNY</sequence>
<protein>
    <submittedName>
        <fullName evidence="3">Hepatocyte growth factor receptor-like</fullName>
    </submittedName>
</protein>
<dbReference type="GO" id="GO:0017154">
    <property type="term" value="F:semaphorin receptor activity"/>
    <property type="evidence" value="ECO:0007669"/>
    <property type="project" value="InterPro"/>
</dbReference>
<dbReference type="STRING" id="418985.A0A1V9XCB4"/>
<keyword evidence="3" id="KW-0675">Receptor</keyword>
<dbReference type="InterPro" id="IPR001627">
    <property type="entry name" value="Semap_dom"/>
</dbReference>
<dbReference type="GO" id="GO:0008360">
    <property type="term" value="P:regulation of cell shape"/>
    <property type="evidence" value="ECO:0007669"/>
    <property type="project" value="TreeGrafter"/>
</dbReference>
<organism evidence="3 4">
    <name type="scientific">Tropilaelaps mercedesae</name>
    <dbReference type="NCBI Taxonomy" id="418985"/>
    <lineage>
        <taxon>Eukaryota</taxon>
        <taxon>Metazoa</taxon>
        <taxon>Ecdysozoa</taxon>
        <taxon>Arthropoda</taxon>
        <taxon>Chelicerata</taxon>
        <taxon>Arachnida</taxon>
        <taxon>Acari</taxon>
        <taxon>Parasitiformes</taxon>
        <taxon>Mesostigmata</taxon>
        <taxon>Gamasina</taxon>
        <taxon>Dermanyssoidea</taxon>
        <taxon>Laelapidae</taxon>
        <taxon>Tropilaelaps</taxon>
    </lineage>
</organism>
<dbReference type="GO" id="GO:0007162">
    <property type="term" value="P:negative regulation of cell adhesion"/>
    <property type="evidence" value="ECO:0007669"/>
    <property type="project" value="TreeGrafter"/>
</dbReference>
<dbReference type="GO" id="GO:0050772">
    <property type="term" value="P:positive regulation of axonogenesis"/>
    <property type="evidence" value="ECO:0007669"/>
    <property type="project" value="TreeGrafter"/>
</dbReference>
<feature type="domain" description="Sema" evidence="2">
    <location>
        <begin position="1"/>
        <end position="232"/>
    </location>
</feature>
<dbReference type="GO" id="GO:0005886">
    <property type="term" value="C:plasma membrane"/>
    <property type="evidence" value="ECO:0007669"/>
    <property type="project" value="TreeGrafter"/>
</dbReference>
<proteinExistence type="predicted"/>
<dbReference type="SUPFAM" id="SSF101912">
    <property type="entry name" value="Sema domain"/>
    <property type="match status" value="1"/>
</dbReference>
<dbReference type="Proteomes" id="UP000192247">
    <property type="component" value="Unassembled WGS sequence"/>
</dbReference>
<reference evidence="3 4" key="1">
    <citation type="journal article" date="2017" name="Gigascience">
        <title>Draft genome of the honey bee ectoparasitic mite, Tropilaelaps mercedesae, is shaped by the parasitic life history.</title>
        <authorList>
            <person name="Dong X."/>
            <person name="Armstrong S.D."/>
            <person name="Xia D."/>
            <person name="Makepeace B.L."/>
            <person name="Darby A.C."/>
            <person name="Kadowaki T."/>
        </authorList>
    </citation>
    <scope>NUCLEOTIDE SEQUENCE [LARGE SCALE GENOMIC DNA]</scope>
    <source>
        <strain evidence="3">Wuxi-XJTLU</strain>
    </source>
</reference>
<comment type="caution">
    <text evidence="3">The sequence shown here is derived from an EMBL/GenBank/DDBJ whole genome shotgun (WGS) entry which is preliminary data.</text>
</comment>
<dbReference type="AlphaFoldDB" id="A0A1V9XCB4"/>
<dbReference type="GO" id="GO:0008045">
    <property type="term" value="P:motor neuron axon guidance"/>
    <property type="evidence" value="ECO:0007669"/>
    <property type="project" value="TreeGrafter"/>
</dbReference>
<gene>
    <name evidence="3" type="ORF">BIW11_11248</name>
</gene>
<evidence type="ECO:0000259" key="2">
    <source>
        <dbReference type="PROSITE" id="PS51004"/>
    </source>
</evidence>
<dbReference type="PROSITE" id="PS51004">
    <property type="entry name" value="SEMA"/>
    <property type="match status" value="1"/>
</dbReference>
<name>A0A1V9XCB4_9ACAR</name>
<evidence type="ECO:0000313" key="4">
    <source>
        <dbReference type="Proteomes" id="UP000192247"/>
    </source>
</evidence>
<dbReference type="PANTHER" id="PTHR22625:SF44">
    <property type="entry name" value="PLEXIN-B"/>
    <property type="match status" value="1"/>
</dbReference>
<dbReference type="EMBL" id="MNPL01015537">
    <property type="protein sequence ID" value="OQR71031.1"/>
    <property type="molecule type" value="Genomic_DNA"/>
</dbReference>
<comment type="caution">
    <text evidence="1">Lacks conserved residue(s) required for the propagation of feature annotation.</text>
</comment>
<dbReference type="PANTHER" id="PTHR22625">
    <property type="entry name" value="PLEXIN"/>
    <property type="match status" value="1"/>
</dbReference>
<dbReference type="GO" id="GO:0002116">
    <property type="term" value="C:semaphorin receptor complex"/>
    <property type="evidence" value="ECO:0007669"/>
    <property type="project" value="TreeGrafter"/>
</dbReference>
<dbReference type="GO" id="GO:0097374">
    <property type="term" value="P:sensory neuron axon guidance"/>
    <property type="evidence" value="ECO:0007669"/>
    <property type="project" value="TreeGrafter"/>
</dbReference>
<evidence type="ECO:0000256" key="1">
    <source>
        <dbReference type="PROSITE-ProRule" id="PRU00352"/>
    </source>
</evidence>
<dbReference type="InterPro" id="IPR031148">
    <property type="entry name" value="Plexin"/>
</dbReference>
<dbReference type="OrthoDB" id="6434845at2759"/>